<reference evidence="2" key="1">
    <citation type="submission" date="2022-06" db="EMBL/GenBank/DDBJ databases">
        <title>Draft genome sequence of Burkholderia glumae strain GR20004 isolated from rice panicle showing bacterial panicle blight.</title>
        <authorList>
            <person name="Choi S.Y."/>
            <person name="Lee Y.H."/>
        </authorList>
    </citation>
    <scope>NUCLEOTIDE SEQUENCE</scope>
    <source>
        <strain evidence="2">GR20004</strain>
    </source>
</reference>
<gene>
    <name evidence="2" type="ORF">NFI99_04485</name>
</gene>
<keyword evidence="3" id="KW-1185">Reference proteome</keyword>
<protein>
    <submittedName>
        <fullName evidence="2">Uncharacterized protein</fullName>
    </submittedName>
</protein>
<sequence>MTDDGRILAAYLLTTNHANMLGCFYMPAGYVAEDLKWSIERVREGFAELFQKGFATFSEGSNWVVIHTFLKWNQLENPNVVKAAVKLFDQIPDDCGLKPLLARFIGKYEKRFPAAKLNPIETVLEPYRTQDQKQDQEPEPKPELEEEQQQASAVVVLPPGDGYSSPVAKRATAIAVFLRQRGVPGANSANPNIQGWADDARVSDELLDAALSKARSSLGSKPAGVNYLAPIIADLLNPIAPPRMQRAPTWTEQNATTIANLTGQNRHAQPDERIIDV</sequence>
<evidence type="ECO:0000313" key="2">
    <source>
        <dbReference type="EMBL" id="USS43713.1"/>
    </source>
</evidence>
<feature type="compositionally biased region" description="Basic and acidic residues" evidence="1">
    <location>
        <begin position="128"/>
        <end position="143"/>
    </location>
</feature>
<dbReference type="Proteomes" id="UP001056386">
    <property type="component" value="Chromosome 2"/>
</dbReference>
<evidence type="ECO:0000313" key="3">
    <source>
        <dbReference type="Proteomes" id="UP001056386"/>
    </source>
</evidence>
<dbReference type="EMBL" id="CP099583">
    <property type="protein sequence ID" value="USS43713.1"/>
    <property type="molecule type" value="Genomic_DNA"/>
</dbReference>
<name>A0ABY5B9M3_BURGL</name>
<dbReference type="RefSeq" id="WP_155297058.1">
    <property type="nucleotide sequence ID" value="NZ_CP021075.1"/>
</dbReference>
<proteinExistence type="predicted"/>
<organism evidence="2 3">
    <name type="scientific">Burkholderia glumae</name>
    <name type="common">Pseudomonas glumae</name>
    <dbReference type="NCBI Taxonomy" id="337"/>
    <lineage>
        <taxon>Bacteria</taxon>
        <taxon>Pseudomonadati</taxon>
        <taxon>Pseudomonadota</taxon>
        <taxon>Betaproteobacteria</taxon>
        <taxon>Burkholderiales</taxon>
        <taxon>Burkholderiaceae</taxon>
        <taxon>Burkholderia</taxon>
    </lineage>
</organism>
<evidence type="ECO:0000256" key="1">
    <source>
        <dbReference type="SAM" id="MobiDB-lite"/>
    </source>
</evidence>
<feature type="region of interest" description="Disordered" evidence="1">
    <location>
        <begin position="126"/>
        <end position="151"/>
    </location>
</feature>
<accession>A0ABY5B9M3</accession>